<protein>
    <recommendedName>
        <fullName evidence="4">5-aminolevulic acid synthase</fullName>
    </recommendedName>
</protein>
<proteinExistence type="predicted"/>
<accession>A0A2T6BB99</accession>
<dbReference type="EMBL" id="QBKP01000001">
    <property type="protein sequence ID" value="PTX53364.1"/>
    <property type="molecule type" value="Genomic_DNA"/>
</dbReference>
<keyword evidence="3" id="KW-1185">Reference proteome</keyword>
<comment type="caution">
    <text evidence="2">The sequence shown here is derived from an EMBL/GenBank/DDBJ whole genome shotgun (WGS) entry which is preliminary data.</text>
</comment>
<dbReference type="AlphaFoldDB" id="A0A2T6BB99"/>
<feature type="signal peptide" evidence="1">
    <location>
        <begin position="1"/>
        <end position="19"/>
    </location>
</feature>
<evidence type="ECO:0000313" key="2">
    <source>
        <dbReference type="EMBL" id="PTX53364.1"/>
    </source>
</evidence>
<keyword evidence="1" id="KW-0732">Signal</keyword>
<evidence type="ECO:0008006" key="4">
    <source>
        <dbReference type="Google" id="ProtNLM"/>
    </source>
</evidence>
<sequence>MKVPVSVLCLSLLAAPVVAEPMTGKAAAKLMYRGEGAVVQMLDGAGLPEADVTALTMVGTGQPWYGAIAISPDEGLMVEATVAAVNHHTIGAAETAARQGCDAKRKGKAACVVVAHLLPKGWKPADLTLSQDATAALRKEYKAPGALAISPSTGSFALTKGEAAGDLAVQTCNEKAGTKDCIVAVQD</sequence>
<name>A0A2T6BB99_9RHOB</name>
<evidence type="ECO:0000256" key="1">
    <source>
        <dbReference type="SAM" id="SignalP"/>
    </source>
</evidence>
<gene>
    <name evidence="2" type="ORF">C8N34_101279</name>
</gene>
<evidence type="ECO:0000313" key="3">
    <source>
        <dbReference type="Proteomes" id="UP000244224"/>
    </source>
</evidence>
<reference evidence="2 3" key="1">
    <citation type="submission" date="2018-04" db="EMBL/GenBank/DDBJ databases">
        <title>Genomic Encyclopedia of Archaeal and Bacterial Type Strains, Phase II (KMG-II): from individual species to whole genera.</title>
        <authorList>
            <person name="Goeker M."/>
        </authorList>
    </citation>
    <scope>NUCLEOTIDE SEQUENCE [LARGE SCALE GENOMIC DNA]</scope>
    <source>
        <strain evidence="2 3">DSM 21823</strain>
    </source>
</reference>
<feature type="chain" id="PRO_5015700275" description="5-aminolevulic acid synthase" evidence="1">
    <location>
        <begin position="20"/>
        <end position="187"/>
    </location>
</feature>
<organism evidence="2 3">
    <name type="scientific">Gemmobacter caeni</name>
    <dbReference type="NCBI Taxonomy" id="589035"/>
    <lineage>
        <taxon>Bacteria</taxon>
        <taxon>Pseudomonadati</taxon>
        <taxon>Pseudomonadota</taxon>
        <taxon>Alphaproteobacteria</taxon>
        <taxon>Rhodobacterales</taxon>
        <taxon>Paracoccaceae</taxon>
        <taxon>Gemmobacter</taxon>
    </lineage>
</organism>
<dbReference type="Proteomes" id="UP000244224">
    <property type="component" value="Unassembled WGS sequence"/>
</dbReference>